<dbReference type="EMBL" id="JAHXZJ010002609">
    <property type="protein sequence ID" value="KAH0541054.1"/>
    <property type="molecule type" value="Genomic_DNA"/>
</dbReference>
<accession>A0AAV7I545</accession>
<evidence type="ECO:0000313" key="1">
    <source>
        <dbReference type="EMBL" id="KAH0541054.1"/>
    </source>
</evidence>
<comment type="caution">
    <text evidence="1">The sequence shown here is derived from an EMBL/GenBank/DDBJ whole genome shotgun (WGS) entry which is preliminary data.</text>
</comment>
<name>A0AAV7I545_COTGL</name>
<protein>
    <submittedName>
        <fullName evidence="1">Uncharacterized protein</fullName>
    </submittedName>
</protein>
<gene>
    <name evidence="1" type="ORF">KQX54_020892</name>
</gene>
<reference evidence="1 2" key="1">
    <citation type="journal article" date="2021" name="J. Hered.">
        <title>A chromosome-level genome assembly of the parasitoid wasp, Cotesia glomerata (Hymenoptera: Braconidae).</title>
        <authorList>
            <person name="Pinto B.J."/>
            <person name="Weis J.J."/>
            <person name="Gamble T."/>
            <person name="Ode P.J."/>
            <person name="Paul R."/>
            <person name="Zaspel J.M."/>
        </authorList>
    </citation>
    <scope>NUCLEOTIDE SEQUENCE [LARGE SCALE GENOMIC DNA]</scope>
    <source>
        <strain evidence="1">CgM1</strain>
    </source>
</reference>
<keyword evidence="2" id="KW-1185">Reference proteome</keyword>
<dbReference type="AlphaFoldDB" id="A0AAV7I545"/>
<sequence length="100" mass="11343">MRTLTASLFWQQALQSTKRPHDPRSTIHLEDEILWALGSGELSRLNRDYMMLHLGQTFFTGSFKPALKQLLIQVRAKPSSEFSSSSSSCSKYLCTIHAII</sequence>
<proteinExistence type="predicted"/>
<evidence type="ECO:0000313" key="2">
    <source>
        <dbReference type="Proteomes" id="UP000826195"/>
    </source>
</evidence>
<dbReference type="Proteomes" id="UP000826195">
    <property type="component" value="Unassembled WGS sequence"/>
</dbReference>
<organism evidence="1 2">
    <name type="scientific">Cotesia glomerata</name>
    <name type="common">Lepidopteran parasitic wasp</name>
    <name type="synonym">Apanteles glomeratus</name>
    <dbReference type="NCBI Taxonomy" id="32391"/>
    <lineage>
        <taxon>Eukaryota</taxon>
        <taxon>Metazoa</taxon>
        <taxon>Ecdysozoa</taxon>
        <taxon>Arthropoda</taxon>
        <taxon>Hexapoda</taxon>
        <taxon>Insecta</taxon>
        <taxon>Pterygota</taxon>
        <taxon>Neoptera</taxon>
        <taxon>Endopterygota</taxon>
        <taxon>Hymenoptera</taxon>
        <taxon>Apocrita</taxon>
        <taxon>Ichneumonoidea</taxon>
        <taxon>Braconidae</taxon>
        <taxon>Microgastrinae</taxon>
        <taxon>Cotesia</taxon>
    </lineage>
</organism>